<keyword evidence="3" id="KW-1185">Reference proteome</keyword>
<evidence type="ECO:0000313" key="2">
    <source>
        <dbReference type="EMBL" id="MDQ0436721.1"/>
    </source>
</evidence>
<accession>A0ABU0H5J0</accession>
<proteinExistence type="predicted"/>
<sequence>MAILSPTLPSIGIGAAFPDGSSVIASLVQRYDEPVYDTLTLSGEDDAVMVQLGSKRCHPSSLFVVIGLVATLAGCSTVVKTFDMTPDPELKRAGVYPNINVAGSTPPGKVLTPDEQKKVSASLNAQSAQANPGVGAAAQAEAEKSAKELNALAASHAQKTLSDIQNECDGKSATDATKCPQ</sequence>
<name>A0ABU0H5J0_9HYPH</name>
<comment type="caution">
    <text evidence="2">The sequence shown here is derived from an EMBL/GenBank/DDBJ whole genome shotgun (WGS) entry which is preliminary data.</text>
</comment>
<reference evidence="2 3" key="1">
    <citation type="submission" date="2023-07" db="EMBL/GenBank/DDBJ databases">
        <title>Genomic Encyclopedia of Type Strains, Phase IV (KMG-IV): sequencing the most valuable type-strain genomes for metagenomic binning, comparative biology and taxonomic classification.</title>
        <authorList>
            <person name="Goeker M."/>
        </authorList>
    </citation>
    <scope>NUCLEOTIDE SEQUENCE [LARGE SCALE GENOMIC DNA]</scope>
    <source>
        <strain evidence="2 3">B6-8</strain>
    </source>
</reference>
<gene>
    <name evidence="2" type="ORF">QO014_001091</name>
</gene>
<protein>
    <recommendedName>
        <fullName evidence="4">Lipoprotein</fullName>
    </recommendedName>
</protein>
<evidence type="ECO:0000256" key="1">
    <source>
        <dbReference type="SAM" id="MobiDB-lite"/>
    </source>
</evidence>
<feature type="region of interest" description="Disordered" evidence="1">
    <location>
        <begin position="160"/>
        <end position="181"/>
    </location>
</feature>
<dbReference type="EMBL" id="JAUSVO010000001">
    <property type="protein sequence ID" value="MDQ0436721.1"/>
    <property type="molecule type" value="Genomic_DNA"/>
</dbReference>
<organism evidence="2 3">
    <name type="scientific">Kaistia dalseonensis</name>
    <dbReference type="NCBI Taxonomy" id="410840"/>
    <lineage>
        <taxon>Bacteria</taxon>
        <taxon>Pseudomonadati</taxon>
        <taxon>Pseudomonadota</taxon>
        <taxon>Alphaproteobacteria</taxon>
        <taxon>Hyphomicrobiales</taxon>
        <taxon>Kaistiaceae</taxon>
        <taxon>Kaistia</taxon>
    </lineage>
</organism>
<dbReference type="Proteomes" id="UP001241603">
    <property type="component" value="Unassembled WGS sequence"/>
</dbReference>
<dbReference type="RefSeq" id="WP_266347609.1">
    <property type="nucleotide sequence ID" value="NZ_JAPKNG010000001.1"/>
</dbReference>
<evidence type="ECO:0000313" key="3">
    <source>
        <dbReference type="Proteomes" id="UP001241603"/>
    </source>
</evidence>
<evidence type="ECO:0008006" key="4">
    <source>
        <dbReference type="Google" id="ProtNLM"/>
    </source>
</evidence>